<organism evidence="1 2">
    <name type="scientific">Lophiotrema nucula</name>
    <dbReference type="NCBI Taxonomy" id="690887"/>
    <lineage>
        <taxon>Eukaryota</taxon>
        <taxon>Fungi</taxon>
        <taxon>Dikarya</taxon>
        <taxon>Ascomycota</taxon>
        <taxon>Pezizomycotina</taxon>
        <taxon>Dothideomycetes</taxon>
        <taxon>Pleosporomycetidae</taxon>
        <taxon>Pleosporales</taxon>
        <taxon>Lophiotremataceae</taxon>
        <taxon>Lophiotrema</taxon>
    </lineage>
</organism>
<protein>
    <submittedName>
        <fullName evidence="1">Uncharacterized protein</fullName>
    </submittedName>
</protein>
<reference evidence="1" key="1">
    <citation type="journal article" date="2020" name="Stud. Mycol.">
        <title>101 Dothideomycetes genomes: a test case for predicting lifestyles and emergence of pathogens.</title>
        <authorList>
            <person name="Haridas S."/>
            <person name="Albert R."/>
            <person name="Binder M."/>
            <person name="Bloem J."/>
            <person name="Labutti K."/>
            <person name="Salamov A."/>
            <person name="Andreopoulos B."/>
            <person name="Baker S."/>
            <person name="Barry K."/>
            <person name="Bills G."/>
            <person name="Bluhm B."/>
            <person name="Cannon C."/>
            <person name="Castanera R."/>
            <person name="Culley D."/>
            <person name="Daum C."/>
            <person name="Ezra D."/>
            <person name="Gonzalez J."/>
            <person name="Henrissat B."/>
            <person name="Kuo A."/>
            <person name="Liang C."/>
            <person name="Lipzen A."/>
            <person name="Lutzoni F."/>
            <person name="Magnuson J."/>
            <person name="Mondo S."/>
            <person name="Nolan M."/>
            <person name="Ohm R."/>
            <person name="Pangilinan J."/>
            <person name="Park H.-J."/>
            <person name="Ramirez L."/>
            <person name="Alfaro M."/>
            <person name="Sun H."/>
            <person name="Tritt A."/>
            <person name="Yoshinaga Y."/>
            <person name="Zwiers L.-H."/>
            <person name="Turgeon B."/>
            <person name="Goodwin S."/>
            <person name="Spatafora J."/>
            <person name="Crous P."/>
            <person name="Grigoriev I."/>
        </authorList>
    </citation>
    <scope>NUCLEOTIDE SEQUENCE</scope>
    <source>
        <strain evidence="1">CBS 627.86</strain>
    </source>
</reference>
<name>A0A6A5YNY3_9PLEO</name>
<proteinExistence type="predicted"/>
<dbReference type="OrthoDB" id="4757095at2759"/>
<dbReference type="Proteomes" id="UP000799770">
    <property type="component" value="Unassembled WGS sequence"/>
</dbReference>
<accession>A0A6A5YNY3</accession>
<gene>
    <name evidence="1" type="ORF">BDV96DRAFT_636546</name>
</gene>
<evidence type="ECO:0000313" key="2">
    <source>
        <dbReference type="Proteomes" id="UP000799770"/>
    </source>
</evidence>
<keyword evidence="2" id="KW-1185">Reference proteome</keyword>
<dbReference type="EMBL" id="ML977345">
    <property type="protein sequence ID" value="KAF2108846.1"/>
    <property type="molecule type" value="Genomic_DNA"/>
</dbReference>
<sequence>MAAPGHRQKCTAVDRALRRDLSTWTQLGSTLGNLEELRVLRVWLDHDKSCTWTVVNERAILAPLTQFSSTTNINISLSLPKLHPRFERDDYHFISTDQTPFNLHRRVRQRFHVLEDLRGDLQVLFKPDFPEFYTLVKDVMPSEEAEELERDGWRRGLDIGEIIDELAMHLVIFDNLAI</sequence>
<dbReference type="AlphaFoldDB" id="A0A6A5YNY3"/>
<evidence type="ECO:0000313" key="1">
    <source>
        <dbReference type="EMBL" id="KAF2108846.1"/>
    </source>
</evidence>